<dbReference type="AlphaFoldDB" id="A0A0K6I2I3"/>
<protein>
    <recommendedName>
        <fullName evidence="3">DUF1841 domain-containing protein</fullName>
    </recommendedName>
</protein>
<name>A0A0K6I2I3_9BURK</name>
<dbReference type="STRING" id="339866.GCA_001418255_01791"/>
<dbReference type="Pfam" id="PF08897">
    <property type="entry name" value="DUF1841"/>
    <property type="match status" value="1"/>
</dbReference>
<gene>
    <name evidence="1" type="ORF">Ga0061069_105285</name>
</gene>
<reference evidence="2" key="1">
    <citation type="submission" date="2015-08" db="EMBL/GenBank/DDBJ databases">
        <authorList>
            <person name="Varghese N."/>
        </authorList>
    </citation>
    <scope>NUCLEOTIDE SEQUENCE [LARGE SCALE GENOMIC DNA]</scope>
    <source>
        <strain evidence="2">DSM 18181</strain>
    </source>
</reference>
<organism evidence="1 2">
    <name type="scientific">Thiomonas bhubaneswarensis</name>
    <dbReference type="NCBI Taxonomy" id="339866"/>
    <lineage>
        <taxon>Bacteria</taxon>
        <taxon>Pseudomonadati</taxon>
        <taxon>Pseudomonadota</taxon>
        <taxon>Betaproteobacteria</taxon>
        <taxon>Burkholderiales</taxon>
        <taxon>Thiomonas</taxon>
    </lineage>
</organism>
<keyword evidence="2" id="KW-1185">Reference proteome</keyword>
<dbReference type="Proteomes" id="UP000183649">
    <property type="component" value="Unassembled WGS sequence"/>
</dbReference>
<evidence type="ECO:0008006" key="3">
    <source>
        <dbReference type="Google" id="ProtNLM"/>
    </source>
</evidence>
<sequence>MVAEIAHVSRCKTKLSVNGDNAPIMFNPTKDEVRQFFLSAWQRHRGGGVLTPLEMIAADWMELHPEYHAELSDPQSADRDYSVEQGRTNPFLHLSMHLSIAEQVSIDQPPGIRQAFELLRSRLGEHEAHHAIMECLGEMLWTAQRSGLPPDGAAYVDCVQRRATAR</sequence>
<accession>A0A0K6I2I3</accession>
<proteinExistence type="predicted"/>
<dbReference type="InterPro" id="IPR014993">
    <property type="entry name" value="DUF1841"/>
</dbReference>
<dbReference type="EMBL" id="CYHF01000005">
    <property type="protein sequence ID" value="CUA97502.1"/>
    <property type="molecule type" value="Genomic_DNA"/>
</dbReference>
<evidence type="ECO:0000313" key="2">
    <source>
        <dbReference type="Proteomes" id="UP000183649"/>
    </source>
</evidence>
<evidence type="ECO:0000313" key="1">
    <source>
        <dbReference type="EMBL" id="CUA97502.1"/>
    </source>
</evidence>